<dbReference type="CDD" id="cd17039">
    <property type="entry name" value="Ubl_ubiquitin_like"/>
    <property type="match status" value="1"/>
</dbReference>
<dbReference type="Pfam" id="PF00240">
    <property type="entry name" value="ubiquitin"/>
    <property type="match status" value="1"/>
</dbReference>
<comment type="caution">
    <text evidence="2">The sequence shown here is derived from an EMBL/GenBank/DDBJ whole genome shotgun (WGS) entry which is preliminary data.</text>
</comment>
<dbReference type="Proteomes" id="UP001515480">
    <property type="component" value="Unassembled WGS sequence"/>
</dbReference>
<dbReference type="PROSITE" id="PS50053">
    <property type="entry name" value="UBIQUITIN_2"/>
    <property type="match status" value="1"/>
</dbReference>
<evidence type="ECO:0000313" key="2">
    <source>
        <dbReference type="EMBL" id="KAL1500173.1"/>
    </source>
</evidence>
<protein>
    <recommendedName>
        <fullName evidence="1">Ubiquitin-like domain-containing protein</fullName>
    </recommendedName>
</protein>
<proteinExistence type="predicted"/>
<name>A0AB34IMJ0_PRYPA</name>
<dbReference type="SUPFAM" id="SSF54236">
    <property type="entry name" value="Ubiquitin-like"/>
    <property type="match status" value="1"/>
</dbReference>
<keyword evidence="3" id="KW-1185">Reference proteome</keyword>
<feature type="domain" description="Ubiquitin-like" evidence="1">
    <location>
        <begin position="81"/>
        <end position="156"/>
    </location>
</feature>
<dbReference type="InterPro" id="IPR029071">
    <property type="entry name" value="Ubiquitin-like_domsf"/>
</dbReference>
<reference evidence="2 3" key="1">
    <citation type="journal article" date="2024" name="Science">
        <title>Giant polyketide synthase enzymes in the biosynthesis of giant marine polyether toxins.</title>
        <authorList>
            <person name="Fallon T.R."/>
            <person name="Shende V.V."/>
            <person name="Wierzbicki I.H."/>
            <person name="Pendleton A.L."/>
            <person name="Watervoot N.F."/>
            <person name="Auber R.P."/>
            <person name="Gonzalez D.J."/>
            <person name="Wisecaver J.H."/>
            <person name="Moore B.S."/>
        </authorList>
    </citation>
    <scope>NUCLEOTIDE SEQUENCE [LARGE SCALE GENOMIC DNA]</scope>
    <source>
        <strain evidence="2 3">12B1</strain>
    </source>
</reference>
<gene>
    <name evidence="2" type="ORF">AB1Y20_012842</name>
</gene>
<dbReference type="InterPro" id="IPR000626">
    <property type="entry name" value="Ubiquitin-like_dom"/>
</dbReference>
<accession>A0AB34IMJ0</accession>
<sequence>MHCAKCGVDKLSVEFPSLPHMVGATALRRTCLGCIIASMDSTLLPTGVDVDLLRRQHARTSGTGEFDTLARADVTASANMKYIMVRNASGGTVNVNIPQSNLIRDLRHEVARALQVPHRGLRLLYSGIELKGRKGGRMSTLEEYGVTLGAQLHAIMAFSQYAGQNHIAGAALDQYGNAVGSEYDLSVDGAFNGMAIVVLQLYFFDFSLPSEALQQKGFRVEVHRSVPSPYDLETALKQDDVTQFWLISAERAMISNDHVTVIRDFWEAGHGLYIWGDNDPYYYDANVVSKSLIGVEQRGNVTGDQVVTVAATGPGVRPHEISTGMTTVYEGITIATIDESPRIKPLIVGSANNVVCAYSDEDGKRMLIDGGFTRLFCKWDSAGTARYIVNAAGWLVNFDQFD</sequence>
<dbReference type="Gene3D" id="3.10.20.90">
    <property type="entry name" value="Phosphatidylinositol 3-kinase Catalytic Subunit, Chain A, domain 1"/>
    <property type="match status" value="1"/>
</dbReference>
<evidence type="ECO:0000259" key="1">
    <source>
        <dbReference type="PROSITE" id="PS50053"/>
    </source>
</evidence>
<evidence type="ECO:0000313" key="3">
    <source>
        <dbReference type="Proteomes" id="UP001515480"/>
    </source>
</evidence>
<dbReference type="AlphaFoldDB" id="A0AB34IMJ0"/>
<dbReference type="EMBL" id="JBGBPQ010000024">
    <property type="protein sequence ID" value="KAL1500173.1"/>
    <property type="molecule type" value="Genomic_DNA"/>
</dbReference>
<organism evidence="2 3">
    <name type="scientific">Prymnesium parvum</name>
    <name type="common">Toxic golden alga</name>
    <dbReference type="NCBI Taxonomy" id="97485"/>
    <lineage>
        <taxon>Eukaryota</taxon>
        <taxon>Haptista</taxon>
        <taxon>Haptophyta</taxon>
        <taxon>Prymnesiophyceae</taxon>
        <taxon>Prymnesiales</taxon>
        <taxon>Prymnesiaceae</taxon>
        <taxon>Prymnesium</taxon>
    </lineage>
</organism>